<dbReference type="PANTHER" id="PTHR30061:SF50">
    <property type="entry name" value="MALTOSE_MALTODEXTRIN-BINDING PERIPLASMIC PROTEIN"/>
    <property type="match status" value="1"/>
</dbReference>
<dbReference type="Pfam" id="PF13416">
    <property type="entry name" value="SBP_bac_8"/>
    <property type="match status" value="1"/>
</dbReference>
<proteinExistence type="inferred from homology"/>
<keyword evidence="5" id="KW-1185">Reference proteome</keyword>
<sequence>MFKIRSVLLFFGICASLVGCDNTSIINKNDEVKQGDSGKVQLVVWHTYNENETKIFENEIIPIFEQKYPSIEIKPVSQSYNSQLMSALISKASANKPPDIIRMDITWVSKFADLHLLYPVNQFGDFERVKDNLYPVPLQTSLYQGQYYGLPVNTNTKIAIYNKELLKKYHIEKLPETMDELMKIIEKNPVLLGMAGMNAWQSLPYFYGLGGNLLNDRNTKATGYFNSEESIQAVEKMLALYQQKKLNENTISGNYDLWDGLLSEKYIMIDEGPWFYNVNAKEQIDYIISHTVAAPFPGSKDRRSVLGGEVLSITKGTEHVEEAWEFVKWMTTEEPQKRFLMEGLLPTNKTVLKDEMVEEYPYYKAYVQSIDQSFLRPQIAEWRKIESIYTECLKQIFSGQTNIEEELTKAARKMDLVLQ</sequence>
<dbReference type="AlphaFoldDB" id="A0A7Y0KBA1"/>
<accession>A0A7Y0KBA1</accession>
<comment type="similarity">
    <text evidence="1">Belongs to the bacterial solute-binding protein 1 family.</text>
</comment>
<dbReference type="InterPro" id="IPR006059">
    <property type="entry name" value="SBP"/>
</dbReference>
<dbReference type="PANTHER" id="PTHR30061">
    <property type="entry name" value="MALTOSE-BINDING PERIPLASMIC PROTEIN"/>
    <property type="match status" value="1"/>
</dbReference>
<dbReference type="PROSITE" id="PS51257">
    <property type="entry name" value="PROKAR_LIPOPROTEIN"/>
    <property type="match status" value="1"/>
</dbReference>
<dbReference type="RefSeq" id="WP_016203842.1">
    <property type="nucleotide sequence ID" value="NZ_JABBPK010000001.1"/>
</dbReference>
<dbReference type="Gene3D" id="3.40.190.10">
    <property type="entry name" value="Periplasmic binding protein-like II"/>
    <property type="match status" value="2"/>
</dbReference>
<dbReference type="GO" id="GO:0042956">
    <property type="term" value="P:maltodextrin transmembrane transport"/>
    <property type="evidence" value="ECO:0007669"/>
    <property type="project" value="TreeGrafter"/>
</dbReference>
<gene>
    <name evidence="4" type="ORF">HHU08_19150</name>
</gene>
<dbReference type="Proteomes" id="UP000588491">
    <property type="component" value="Unassembled WGS sequence"/>
</dbReference>
<dbReference type="GO" id="GO:0055052">
    <property type="term" value="C:ATP-binding cassette (ABC) transporter complex, substrate-binding subunit-containing"/>
    <property type="evidence" value="ECO:0007669"/>
    <property type="project" value="TreeGrafter"/>
</dbReference>
<dbReference type="GO" id="GO:0015768">
    <property type="term" value="P:maltose transport"/>
    <property type="evidence" value="ECO:0007669"/>
    <property type="project" value="TreeGrafter"/>
</dbReference>
<reference evidence="4 5" key="1">
    <citation type="submission" date="2020-04" db="EMBL/GenBank/DDBJ databases">
        <title>Bacillus sp. UniB3 isolated from commercial digestive syrup.</title>
        <authorList>
            <person name="Thorat V."/>
            <person name="Kirdat K."/>
            <person name="Tiwarekar B."/>
            <person name="Yadav A."/>
        </authorList>
    </citation>
    <scope>NUCLEOTIDE SEQUENCE [LARGE SCALE GENOMIC DNA]</scope>
    <source>
        <strain evidence="4 5">UniB3</strain>
    </source>
</reference>
<evidence type="ECO:0000313" key="4">
    <source>
        <dbReference type="EMBL" id="NMO79076.1"/>
    </source>
</evidence>
<evidence type="ECO:0000256" key="3">
    <source>
        <dbReference type="ARBA" id="ARBA00022729"/>
    </source>
</evidence>
<dbReference type="EMBL" id="JABBPK010000001">
    <property type="protein sequence ID" value="NMO79076.1"/>
    <property type="molecule type" value="Genomic_DNA"/>
</dbReference>
<name>A0A7Y0KBA1_9BACI</name>
<evidence type="ECO:0000313" key="5">
    <source>
        <dbReference type="Proteomes" id="UP000588491"/>
    </source>
</evidence>
<evidence type="ECO:0000256" key="2">
    <source>
        <dbReference type="ARBA" id="ARBA00022448"/>
    </source>
</evidence>
<keyword evidence="2" id="KW-0813">Transport</keyword>
<dbReference type="SUPFAM" id="SSF53850">
    <property type="entry name" value="Periplasmic binding protein-like II"/>
    <property type="match status" value="1"/>
</dbReference>
<organism evidence="4 5">
    <name type="scientific">Niallia alba</name>
    <dbReference type="NCBI Taxonomy" id="2729105"/>
    <lineage>
        <taxon>Bacteria</taxon>
        <taxon>Bacillati</taxon>
        <taxon>Bacillota</taxon>
        <taxon>Bacilli</taxon>
        <taxon>Bacillales</taxon>
        <taxon>Bacillaceae</taxon>
        <taxon>Niallia</taxon>
    </lineage>
</organism>
<evidence type="ECO:0000256" key="1">
    <source>
        <dbReference type="ARBA" id="ARBA00008520"/>
    </source>
</evidence>
<dbReference type="GO" id="GO:1901982">
    <property type="term" value="F:maltose binding"/>
    <property type="evidence" value="ECO:0007669"/>
    <property type="project" value="TreeGrafter"/>
</dbReference>
<keyword evidence="3" id="KW-0732">Signal</keyword>
<comment type="caution">
    <text evidence="4">The sequence shown here is derived from an EMBL/GenBank/DDBJ whole genome shotgun (WGS) entry which is preliminary data.</text>
</comment>
<protein>
    <submittedName>
        <fullName evidence="4">Extracellular solute-binding protein</fullName>
    </submittedName>
</protein>